<comment type="caution">
    <text evidence="1">The sequence shown here is derived from an EMBL/GenBank/DDBJ whole genome shotgun (WGS) entry which is preliminary data.</text>
</comment>
<organism evidence="1 2">
    <name type="scientific">Rhizoctonia solani</name>
    <dbReference type="NCBI Taxonomy" id="456999"/>
    <lineage>
        <taxon>Eukaryota</taxon>
        <taxon>Fungi</taxon>
        <taxon>Dikarya</taxon>
        <taxon>Basidiomycota</taxon>
        <taxon>Agaricomycotina</taxon>
        <taxon>Agaricomycetes</taxon>
        <taxon>Cantharellales</taxon>
        <taxon>Ceratobasidiaceae</taxon>
        <taxon>Rhizoctonia</taxon>
    </lineage>
</organism>
<accession>A0A8H3H3Y0</accession>
<dbReference type="AlphaFoldDB" id="A0A8H3H3Y0"/>
<protein>
    <submittedName>
        <fullName evidence="1">Uncharacterized protein</fullName>
    </submittedName>
</protein>
<evidence type="ECO:0000313" key="2">
    <source>
        <dbReference type="Proteomes" id="UP000663850"/>
    </source>
</evidence>
<reference evidence="1" key="1">
    <citation type="submission" date="2021-01" db="EMBL/GenBank/DDBJ databases">
        <authorList>
            <person name="Kaushik A."/>
        </authorList>
    </citation>
    <scope>NUCLEOTIDE SEQUENCE</scope>
    <source>
        <strain evidence="1">Type strain: AG8-Rh-89/</strain>
    </source>
</reference>
<dbReference type="EMBL" id="CAJMWZ010003809">
    <property type="protein sequence ID" value="CAE6479106.1"/>
    <property type="molecule type" value="Genomic_DNA"/>
</dbReference>
<sequence>MVSKTSRSRLVATVDIFKAKFIHLRASKPPPRVEISDAREGLSPRTTVDEERCLNYVRANVSPHQTSQVFADTKFESTKTSNGLETAHLFEIPAIDAYSHHLSKASCIDDDINFSTCTVDSGSVSIARVPVIIMEHPAMYAMPMSAAIGVWEREPSCHMP</sequence>
<dbReference type="Proteomes" id="UP000663850">
    <property type="component" value="Unassembled WGS sequence"/>
</dbReference>
<proteinExistence type="predicted"/>
<evidence type="ECO:0000313" key="1">
    <source>
        <dbReference type="EMBL" id="CAE6479106.1"/>
    </source>
</evidence>
<name>A0A8H3H3Y0_9AGAM</name>
<gene>
    <name evidence="1" type="ORF">RDB_LOCUS72509</name>
</gene>